<protein>
    <recommendedName>
        <fullName evidence="11 12">DNA repair protein RadA</fullName>
    </recommendedName>
</protein>
<dbReference type="InterPro" id="IPR027417">
    <property type="entry name" value="P-loop_NTPase"/>
</dbReference>
<evidence type="ECO:0000256" key="12">
    <source>
        <dbReference type="NCBIfam" id="TIGR00416"/>
    </source>
</evidence>
<dbReference type="Pfam" id="PF06745">
    <property type="entry name" value="ATPase"/>
    <property type="match status" value="1"/>
</dbReference>
<keyword evidence="3 11" id="KW-0227">DNA damage</keyword>
<evidence type="ECO:0000256" key="11">
    <source>
        <dbReference type="HAMAP-Rule" id="MF_01498"/>
    </source>
</evidence>
<dbReference type="SUPFAM" id="SSF54211">
    <property type="entry name" value="Ribosomal protein S5 domain 2-like"/>
    <property type="match status" value="1"/>
</dbReference>
<dbReference type="PROSITE" id="PS50162">
    <property type="entry name" value="RECA_2"/>
    <property type="match status" value="1"/>
</dbReference>
<evidence type="ECO:0000256" key="13">
    <source>
        <dbReference type="RuleBase" id="RU003555"/>
    </source>
</evidence>
<evidence type="ECO:0000256" key="8">
    <source>
        <dbReference type="ARBA" id="ARBA00023016"/>
    </source>
</evidence>
<dbReference type="CDD" id="cd01121">
    <property type="entry name" value="RadA_SMS_N"/>
    <property type="match status" value="1"/>
</dbReference>
<dbReference type="AlphaFoldDB" id="A0A1V6CA27"/>
<keyword evidence="2 11" id="KW-0547">Nucleotide-binding</keyword>
<dbReference type="GO" id="GO:0008270">
    <property type="term" value="F:zinc ion binding"/>
    <property type="evidence" value="ECO:0007669"/>
    <property type="project" value="UniProtKB-KW"/>
</dbReference>
<feature type="short sequence motif" description="RadA KNRFG motif" evidence="11">
    <location>
        <begin position="247"/>
        <end position="251"/>
    </location>
</feature>
<sequence>MTKEKKIFACQECGYLSVRWLGKCPSCGAWNSFYEELTHQKVSFNENQKPHLISEIKSSDSIRVSTTIGELDRTLGGGIVEGAVVLLSGEPGIGKSTLVLLVAAGLSNHGKKVLYVSAEESLQQIKMRAERLGIKNSEGLFFLPENELKAIGNVLESIIPDTLIIDSIQMIYDSEFEYPFGSVFQVRRVAQFLIEWAKKGNHSVFLIGHITKEGSIAGPKILEHLVDVVLYFEGDKLSNLRILRSMKNRFGSTDEIGVFRMDVSGLIEIPDSSHLFINNILATHPGLVFFPTQEGRRTILVEIQSLVTTSYLGIPRRTFTGLDYNRVNLILAVLEKKLNMNLANKDVYFNVSGGLKITEPAADLAIAVATISSCRDIPSPSETVFIGEIALTGEIRPVQHITSRIKEAARLGFKQAFVPIGCGDSFSEIKTMEVGWLGEVSHTIFKG</sequence>
<accession>A0A1V6CA27</accession>
<dbReference type="InterPro" id="IPR003593">
    <property type="entry name" value="AAA+_ATPase"/>
</dbReference>
<evidence type="ECO:0000256" key="5">
    <source>
        <dbReference type="ARBA" id="ARBA00022801"/>
    </source>
</evidence>
<feature type="domain" description="RecA family profile 1" evidence="14">
    <location>
        <begin position="60"/>
        <end position="210"/>
    </location>
</feature>
<evidence type="ECO:0000259" key="14">
    <source>
        <dbReference type="PROSITE" id="PS50162"/>
    </source>
</evidence>
<comment type="domain">
    <text evidence="11">The middle region has homology to RecA with ATPase motifs including the RadA KNRFG motif, while the C-terminus is homologous to Lon protease.</text>
</comment>
<dbReference type="EMBL" id="MWDQ01000066">
    <property type="protein sequence ID" value="OQB73761.1"/>
    <property type="molecule type" value="Genomic_DNA"/>
</dbReference>
<keyword evidence="5" id="KW-0378">Hydrolase</keyword>
<name>A0A1V6CA27_UNCT6</name>
<dbReference type="Gene3D" id="3.30.230.10">
    <property type="match status" value="1"/>
</dbReference>
<comment type="function">
    <text evidence="11">Plays a role in repairing double-strand DNA breaks, probably involving stabilizing or processing branched DNA or blocked replication forks.</text>
</comment>
<keyword evidence="7 11" id="KW-0067">ATP-binding</keyword>
<evidence type="ECO:0000256" key="7">
    <source>
        <dbReference type="ARBA" id="ARBA00022840"/>
    </source>
</evidence>
<dbReference type="InterPro" id="IPR020568">
    <property type="entry name" value="Ribosomal_Su5_D2-typ_SF"/>
</dbReference>
<comment type="caution">
    <text evidence="15">The sequence shown here is derived from an EMBL/GenBank/DDBJ whole genome shotgun (WGS) entry which is preliminary data.</text>
</comment>
<reference evidence="15" key="1">
    <citation type="submission" date="2017-02" db="EMBL/GenBank/DDBJ databases">
        <title>Delving into the versatile metabolic prowess of the omnipresent phylum Bacteroidetes.</title>
        <authorList>
            <person name="Nobu M.K."/>
            <person name="Mei R."/>
            <person name="Narihiro T."/>
            <person name="Kuroda K."/>
            <person name="Liu W.-T."/>
        </authorList>
    </citation>
    <scope>NUCLEOTIDE SEQUENCE</scope>
    <source>
        <strain evidence="15">ADurb.Bin131</strain>
    </source>
</reference>
<dbReference type="PANTHER" id="PTHR32472:SF10">
    <property type="entry name" value="DNA REPAIR PROTEIN RADA-LIKE PROTEIN"/>
    <property type="match status" value="1"/>
</dbReference>
<feature type="region of interest" description="Lon-protease-like" evidence="11">
    <location>
        <begin position="346"/>
        <end position="447"/>
    </location>
</feature>
<evidence type="ECO:0000256" key="2">
    <source>
        <dbReference type="ARBA" id="ARBA00022741"/>
    </source>
</evidence>
<keyword evidence="6 13" id="KW-0862">Zinc</keyword>
<dbReference type="SMART" id="SM00382">
    <property type="entry name" value="AAA"/>
    <property type="match status" value="1"/>
</dbReference>
<comment type="function">
    <text evidence="13">DNA-dependent ATPase involved in processing of recombination intermediates, plays a role in repairing DNA breaks. Stimulates the branch migration of RecA-mediated strand transfer reactions, allowing the 3' invading strand to extend heteroduplex DNA faster. Binds ssDNA in the presence of ADP but not other nucleotides, has ATPase activity that is stimulated by ssDNA and various branched DNA structures, but inhibited by SSB. Does not have RecA's homology-searching function.</text>
</comment>
<keyword evidence="1 11" id="KW-0479">Metal-binding</keyword>
<organism evidence="15">
    <name type="scientific">candidate division TA06 bacterium ADurb.Bin131</name>
    <dbReference type="NCBI Taxonomy" id="1852827"/>
    <lineage>
        <taxon>Bacteria</taxon>
        <taxon>Bacteria division TA06</taxon>
    </lineage>
</organism>
<dbReference type="FunFam" id="3.40.50.300:FF:000050">
    <property type="entry name" value="DNA repair protein RadA"/>
    <property type="match status" value="1"/>
</dbReference>
<evidence type="ECO:0000313" key="15">
    <source>
        <dbReference type="EMBL" id="OQB73761.1"/>
    </source>
</evidence>
<dbReference type="GO" id="GO:0016787">
    <property type="term" value="F:hydrolase activity"/>
    <property type="evidence" value="ECO:0007669"/>
    <property type="project" value="UniProtKB-KW"/>
</dbReference>
<dbReference type="InterPro" id="IPR014774">
    <property type="entry name" value="KaiC-like_dom"/>
</dbReference>
<dbReference type="Proteomes" id="UP000485562">
    <property type="component" value="Unassembled WGS sequence"/>
</dbReference>
<dbReference type="GO" id="GO:0003684">
    <property type="term" value="F:damaged DNA binding"/>
    <property type="evidence" value="ECO:0007669"/>
    <property type="project" value="InterPro"/>
</dbReference>
<evidence type="ECO:0000256" key="3">
    <source>
        <dbReference type="ARBA" id="ARBA00022763"/>
    </source>
</evidence>
<comment type="similarity">
    <text evidence="11 13">Belongs to the RecA family. RadA subfamily.</text>
</comment>
<dbReference type="HAMAP" id="MF_01498">
    <property type="entry name" value="RadA_bact"/>
    <property type="match status" value="1"/>
</dbReference>
<keyword evidence="4 13" id="KW-0863">Zinc-finger</keyword>
<feature type="binding site" evidence="11">
    <location>
        <begin position="89"/>
        <end position="96"/>
    </location>
    <ligand>
        <name>ATP</name>
        <dbReference type="ChEBI" id="CHEBI:30616"/>
    </ligand>
</feature>
<keyword evidence="10 11" id="KW-0234">DNA repair</keyword>
<dbReference type="InterPro" id="IPR020588">
    <property type="entry name" value="RecA_ATP-bd"/>
</dbReference>
<dbReference type="Pfam" id="PF18073">
    <property type="entry name" value="Zn_ribbon_LapB"/>
    <property type="match status" value="1"/>
</dbReference>
<gene>
    <name evidence="11" type="primary">radA</name>
    <name evidence="15" type="ORF">BWX89_00808</name>
</gene>
<dbReference type="PANTHER" id="PTHR32472">
    <property type="entry name" value="DNA REPAIR PROTEIN RADA"/>
    <property type="match status" value="1"/>
</dbReference>
<dbReference type="InterPro" id="IPR041166">
    <property type="entry name" value="Rubredoxin_2"/>
</dbReference>
<dbReference type="PRINTS" id="PR01874">
    <property type="entry name" value="DNAREPAIRADA"/>
</dbReference>
<dbReference type="SUPFAM" id="SSF52540">
    <property type="entry name" value="P-loop containing nucleoside triphosphate hydrolases"/>
    <property type="match status" value="1"/>
</dbReference>
<evidence type="ECO:0000256" key="1">
    <source>
        <dbReference type="ARBA" id="ARBA00022723"/>
    </source>
</evidence>
<dbReference type="GO" id="GO:0005829">
    <property type="term" value="C:cytosol"/>
    <property type="evidence" value="ECO:0007669"/>
    <property type="project" value="TreeGrafter"/>
</dbReference>
<dbReference type="NCBIfam" id="TIGR00416">
    <property type="entry name" value="sms"/>
    <property type="match status" value="1"/>
</dbReference>
<dbReference type="Gene3D" id="3.40.50.300">
    <property type="entry name" value="P-loop containing nucleotide triphosphate hydrolases"/>
    <property type="match status" value="1"/>
</dbReference>
<dbReference type="GO" id="GO:0140664">
    <property type="term" value="F:ATP-dependent DNA damage sensor activity"/>
    <property type="evidence" value="ECO:0007669"/>
    <property type="project" value="InterPro"/>
</dbReference>
<evidence type="ECO:0000256" key="10">
    <source>
        <dbReference type="ARBA" id="ARBA00023204"/>
    </source>
</evidence>
<keyword evidence="8 11" id="KW-0346">Stress response</keyword>
<keyword evidence="9 11" id="KW-0238">DNA-binding</keyword>
<proteinExistence type="inferred from homology"/>
<evidence type="ECO:0000256" key="6">
    <source>
        <dbReference type="ARBA" id="ARBA00022833"/>
    </source>
</evidence>
<dbReference type="GO" id="GO:0000725">
    <property type="term" value="P:recombinational repair"/>
    <property type="evidence" value="ECO:0007669"/>
    <property type="project" value="UniProtKB-UniRule"/>
</dbReference>
<evidence type="ECO:0000256" key="9">
    <source>
        <dbReference type="ARBA" id="ARBA00023125"/>
    </source>
</evidence>
<evidence type="ECO:0000256" key="4">
    <source>
        <dbReference type="ARBA" id="ARBA00022771"/>
    </source>
</evidence>
<dbReference type="GO" id="GO:0005524">
    <property type="term" value="F:ATP binding"/>
    <property type="evidence" value="ECO:0007669"/>
    <property type="project" value="UniProtKB-UniRule"/>
</dbReference>
<dbReference type="InterPro" id="IPR014721">
    <property type="entry name" value="Ribsml_uS5_D2-typ_fold_subgr"/>
</dbReference>
<dbReference type="InterPro" id="IPR004504">
    <property type="entry name" value="DNA_repair_RadA"/>
</dbReference>
<dbReference type="Pfam" id="PF13541">
    <property type="entry name" value="ChlI"/>
    <property type="match status" value="1"/>
</dbReference>